<gene>
    <name evidence="2" type="ORF">HMPREF1541_08566</name>
</gene>
<dbReference type="GeneID" id="19975905"/>
<feature type="domain" description="Heterokaryon incompatibility" evidence="1">
    <location>
        <begin position="207"/>
        <end position="359"/>
    </location>
</feature>
<dbReference type="Pfam" id="PF06985">
    <property type="entry name" value="HET"/>
    <property type="match status" value="1"/>
</dbReference>
<keyword evidence="3" id="KW-1185">Reference proteome</keyword>
<dbReference type="eggNOG" id="ENOG502SICY">
    <property type="taxonomic scope" value="Eukaryota"/>
</dbReference>
<evidence type="ECO:0000259" key="1">
    <source>
        <dbReference type="Pfam" id="PF06985"/>
    </source>
</evidence>
<reference evidence="2 3" key="1">
    <citation type="submission" date="2013-03" db="EMBL/GenBank/DDBJ databases">
        <title>The Genome Sequence of Phialophora europaea CBS 101466.</title>
        <authorList>
            <consortium name="The Broad Institute Genomics Platform"/>
            <person name="Cuomo C."/>
            <person name="de Hoog S."/>
            <person name="Gorbushina A."/>
            <person name="Walker B."/>
            <person name="Young S.K."/>
            <person name="Zeng Q."/>
            <person name="Gargeya S."/>
            <person name="Fitzgerald M."/>
            <person name="Haas B."/>
            <person name="Abouelleil A."/>
            <person name="Allen A.W."/>
            <person name="Alvarado L."/>
            <person name="Arachchi H.M."/>
            <person name="Berlin A.M."/>
            <person name="Chapman S.B."/>
            <person name="Gainer-Dewar J."/>
            <person name="Goldberg J."/>
            <person name="Griggs A."/>
            <person name="Gujja S."/>
            <person name="Hansen M."/>
            <person name="Howarth C."/>
            <person name="Imamovic A."/>
            <person name="Ireland A."/>
            <person name="Larimer J."/>
            <person name="McCowan C."/>
            <person name="Murphy C."/>
            <person name="Pearson M."/>
            <person name="Poon T.W."/>
            <person name="Priest M."/>
            <person name="Roberts A."/>
            <person name="Saif S."/>
            <person name="Shea T."/>
            <person name="Sisk P."/>
            <person name="Sykes S."/>
            <person name="Wortman J."/>
            <person name="Nusbaum C."/>
            <person name="Birren B."/>
        </authorList>
    </citation>
    <scope>NUCLEOTIDE SEQUENCE [LARGE SCALE GENOMIC DNA]</scope>
    <source>
        <strain evidence="2 3">CBS 101466</strain>
    </source>
</reference>
<evidence type="ECO:0000313" key="3">
    <source>
        <dbReference type="Proteomes" id="UP000030752"/>
    </source>
</evidence>
<dbReference type="PANTHER" id="PTHR33112">
    <property type="entry name" value="DOMAIN PROTEIN, PUTATIVE-RELATED"/>
    <property type="match status" value="1"/>
</dbReference>
<dbReference type="VEuPathDB" id="FungiDB:HMPREF1541_08566"/>
<dbReference type="PANTHER" id="PTHR33112:SF16">
    <property type="entry name" value="HETEROKARYON INCOMPATIBILITY DOMAIN-CONTAINING PROTEIN"/>
    <property type="match status" value="1"/>
</dbReference>
<dbReference type="OrthoDB" id="5125733at2759"/>
<proteinExistence type="predicted"/>
<accession>W2RKM8</accession>
<dbReference type="AlphaFoldDB" id="W2RKM8"/>
<dbReference type="HOGENOM" id="CLU_002639_3_1_1"/>
<dbReference type="Proteomes" id="UP000030752">
    <property type="component" value="Unassembled WGS sequence"/>
</dbReference>
<evidence type="ECO:0000313" key="2">
    <source>
        <dbReference type="EMBL" id="ETN36289.1"/>
    </source>
</evidence>
<dbReference type="RefSeq" id="XP_008721107.1">
    <property type="nucleotide sequence ID" value="XM_008722885.1"/>
</dbReference>
<protein>
    <recommendedName>
        <fullName evidence="1">Heterokaryon incompatibility domain-containing protein</fullName>
    </recommendedName>
</protein>
<sequence>MSTSGSNRTRKSCSTCHDLDRSKIQYWKGGPSRHRMFKRYFQHSDYHSLNVPIRDLKWSASRSCPFCVVAFDVFRWVSRTKGNGSKAAHNATIEICIPFKPGPPVVLTYSWAYPVPRVYDFQLSLPELAQCSPWSTLTVGTQIPKDPRQSFFRAAVWLQRCLSEHRTIDCVPAEPTEKPLMPTRLLFVGSGLHQVRLVECGSNQMNYFALSYCWGGTPHISTTKANCERMLHNISWKSLPKTCRDAIELTRAMGYRWLWIDSLCILQDDRDEFHEETSRMGDIYRNAVLTIAAANASHVGFGIFHERPETRTFRNRLRYGDNSPSHVIVREPSVHSNLFASPRSEEEWPLLKRAWCLQERLMSTRVLHFTAGELAWECCTLAACECGHMDSLATPKLRYDRARLSKMTPDERAQAWDDLALQSYQNRSLTKESDRFPALSSMAHLFQDEALGTYVAGIWSNYALSMLLWEVKAGKKADRYVAPSWSWASVQGRLIRNDRIVHNRDFEASVDHMKNTLSSKDPYGAIKAASLEISTPACDGVLSTSGHHGDAMILFNENVRAFFVSDTKLASGVFGSQVKCAFLRGLKMGSDGKYIEALVLSFASDLKSYQRIGIAHLTKHSLSHLGSIHLDRETLNIL</sequence>
<dbReference type="InterPro" id="IPR010730">
    <property type="entry name" value="HET"/>
</dbReference>
<dbReference type="InParanoid" id="W2RKM8"/>
<dbReference type="STRING" id="1220924.W2RKM8"/>
<dbReference type="EMBL" id="KB822725">
    <property type="protein sequence ID" value="ETN36289.1"/>
    <property type="molecule type" value="Genomic_DNA"/>
</dbReference>
<organism evidence="2 3">
    <name type="scientific">Cyphellophora europaea (strain CBS 101466)</name>
    <name type="common">Phialophora europaea</name>
    <dbReference type="NCBI Taxonomy" id="1220924"/>
    <lineage>
        <taxon>Eukaryota</taxon>
        <taxon>Fungi</taxon>
        <taxon>Dikarya</taxon>
        <taxon>Ascomycota</taxon>
        <taxon>Pezizomycotina</taxon>
        <taxon>Eurotiomycetes</taxon>
        <taxon>Chaetothyriomycetidae</taxon>
        <taxon>Chaetothyriales</taxon>
        <taxon>Cyphellophoraceae</taxon>
        <taxon>Cyphellophora</taxon>
    </lineage>
</organism>
<name>W2RKM8_CYPE1</name>